<reference evidence="3 4" key="1">
    <citation type="submission" date="2018-02" db="EMBL/GenBank/DDBJ databases">
        <title>The draft genome of Sphingobacterium sp. 5JN-11.</title>
        <authorList>
            <person name="Liu L."/>
            <person name="Li L."/>
            <person name="Liang L."/>
            <person name="Zhang X."/>
            <person name="Wang T."/>
        </authorList>
    </citation>
    <scope>NUCLEOTIDE SEQUENCE [LARGE SCALE GENOMIC DNA]</scope>
    <source>
        <strain evidence="3 4">5JN-11</strain>
    </source>
</reference>
<sequence length="367" mass="41829">MANVETIKVLHVITRADVGGITSLLYNYFTNMSQGNVVFHVVAIGTAYTQRYQKIFEDLGMRVFFMPEKITRRLAYLWTLIRKERYDVVHSHVELVSAIYLWVAMLAGNKVRVAHTHLAVDNKGWKNKILQLLLNKVATHRVGCSKMAITKLFGPKYTDRATVIANAINASEYVFDSAVRQALQQELQIEDKYVVGFVGRLTKLKNIPYLLEVFKTLKEKKEDVVLLLVGDGEMQGEIEAKVKELGIVPDVKFLHTRIDVNHLLMAMDVLLFPSFSEGFGLVMVEAQAAALKCIAALNRVSKETSISDYAHYEAIEKPATVWADLILDQCMDYERVNMEQEVAKHHFDVRIEADKLIDFYNKTVREN</sequence>
<dbReference type="Proteomes" id="UP000239711">
    <property type="component" value="Unassembled WGS sequence"/>
</dbReference>
<evidence type="ECO:0000313" key="4">
    <source>
        <dbReference type="Proteomes" id="UP000239711"/>
    </source>
</evidence>
<protein>
    <submittedName>
        <fullName evidence="3">Glycosyltransferase family 1 protein</fullName>
    </submittedName>
</protein>
<feature type="domain" description="Glycosyl transferase family 1" evidence="1">
    <location>
        <begin position="182"/>
        <end position="303"/>
    </location>
</feature>
<dbReference type="SUPFAM" id="SSF53756">
    <property type="entry name" value="UDP-Glycosyltransferase/glycogen phosphorylase"/>
    <property type="match status" value="1"/>
</dbReference>
<dbReference type="InterPro" id="IPR028098">
    <property type="entry name" value="Glyco_trans_4-like_N"/>
</dbReference>
<dbReference type="Pfam" id="PF00534">
    <property type="entry name" value="Glycos_transf_1"/>
    <property type="match status" value="1"/>
</dbReference>
<dbReference type="PANTHER" id="PTHR45947">
    <property type="entry name" value="SULFOQUINOVOSYL TRANSFERASE SQD2"/>
    <property type="match status" value="1"/>
</dbReference>
<feature type="domain" description="Glycosyltransferase subfamily 4-like N-terminal" evidence="2">
    <location>
        <begin position="18"/>
        <end position="170"/>
    </location>
</feature>
<dbReference type="GO" id="GO:0016757">
    <property type="term" value="F:glycosyltransferase activity"/>
    <property type="evidence" value="ECO:0007669"/>
    <property type="project" value="InterPro"/>
</dbReference>
<keyword evidence="4" id="KW-1185">Reference proteome</keyword>
<dbReference type="Gene3D" id="3.40.50.2000">
    <property type="entry name" value="Glycogen Phosphorylase B"/>
    <property type="match status" value="2"/>
</dbReference>
<organism evidence="3 4">
    <name type="scientific">Sphingobacterium haloxyli</name>
    <dbReference type="NCBI Taxonomy" id="2100533"/>
    <lineage>
        <taxon>Bacteria</taxon>
        <taxon>Pseudomonadati</taxon>
        <taxon>Bacteroidota</taxon>
        <taxon>Sphingobacteriia</taxon>
        <taxon>Sphingobacteriales</taxon>
        <taxon>Sphingobacteriaceae</taxon>
        <taxon>Sphingobacterium</taxon>
    </lineage>
</organism>
<name>A0A2S9J626_9SPHI</name>
<proteinExistence type="predicted"/>
<evidence type="ECO:0000313" key="3">
    <source>
        <dbReference type="EMBL" id="PRD48210.1"/>
    </source>
</evidence>
<dbReference type="InterPro" id="IPR001296">
    <property type="entry name" value="Glyco_trans_1"/>
</dbReference>
<dbReference type="EMBL" id="PVBQ01000004">
    <property type="protein sequence ID" value="PRD48210.1"/>
    <property type="molecule type" value="Genomic_DNA"/>
</dbReference>
<evidence type="ECO:0000259" key="1">
    <source>
        <dbReference type="Pfam" id="PF00534"/>
    </source>
</evidence>
<evidence type="ECO:0000259" key="2">
    <source>
        <dbReference type="Pfam" id="PF13439"/>
    </source>
</evidence>
<dbReference type="OrthoDB" id="7560678at2"/>
<comment type="caution">
    <text evidence="3">The sequence shown here is derived from an EMBL/GenBank/DDBJ whole genome shotgun (WGS) entry which is preliminary data.</text>
</comment>
<dbReference type="Pfam" id="PF13439">
    <property type="entry name" value="Glyco_transf_4"/>
    <property type="match status" value="1"/>
</dbReference>
<dbReference type="AlphaFoldDB" id="A0A2S9J626"/>
<accession>A0A2S9J626</accession>
<gene>
    <name evidence="3" type="ORF">C5745_06805</name>
</gene>
<keyword evidence="3" id="KW-0808">Transferase</keyword>
<dbReference type="InterPro" id="IPR050194">
    <property type="entry name" value="Glycosyltransferase_grp1"/>
</dbReference>
<dbReference type="PANTHER" id="PTHR45947:SF3">
    <property type="entry name" value="SULFOQUINOVOSYL TRANSFERASE SQD2"/>
    <property type="match status" value="1"/>
</dbReference>